<sequence>MRLKLSLMLAAALVSAMPGPALAQYTLNVRDADIRAFIQDAARITGRTFVIDGRVNGKVSVVTDRPLSRSEYFEIFLATLRSNGLVAVPGPNGSYRVQPIDGAAAQPGRIGSSGAAQNQFVTEIIRLRYIDAVSAVETLRPLVSAQGSLTANRNANSLVVADFADNIRRIRALASSIDRDSSTSQIVTLKNAGAREIAAALQALVPTAGEGAQKPVAIVPIDSSNAIALRGDQAMVARFVSMANDLDAKAAGGTELRVYWLEHANAETLLPTLQQLIGGGSDPVQKAGLPPASSSSNGESNSAPVAAATTAPTSTGGGGTGSISTRGPAIITRYEGANAIIVAANSEVQRMLGELIRQLDSRRQQVLVEAIVVEIGDDAAKRLGVQFLLGGKNIPFVATSYSNASPNILTLGGAYAANQLGQQTTTVNGTTTVTQTNSSLGNSLQEAAAASLLTATGGFAGFAGDIGKNTIFGAIINAVKSDTTSNLLATPHIVTLDNQAAKFLVGQDVPITTGEQLGDNFENAFRTVQREEVGIKLEVTPQVNGAGEVKMFLRQEVSSVAGPVSSRNSDLILNKRSFETVLTVDDGEILAIGGLLNDDERKTIERIPLLSDIPLLGELFKSRSRTRSKTNLMVFIRPTILRNREDNAALTARRYGYIRDFQLQRNPDVEPAIDTLVRDYLGAVPPVPTPATPTDITVGPVNLPELRGPDGSVTTTDVPPSISQAPAPPTGDYP</sequence>
<feature type="region of interest" description="Disordered" evidence="11">
    <location>
        <begin position="281"/>
        <end position="322"/>
    </location>
</feature>
<feature type="region of interest" description="Disordered" evidence="11">
    <location>
        <begin position="691"/>
        <end position="734"/>
    </location>
</feature>
<protein>
    <submittedName>
        <fullName evidence="16">Type II and III secretion system protein</fullName>
    </submittedName>
</protein>
<dbReference type="InterPro" id="IPR013356">
    <property type="entry name" value="T2SS_GspD"/>
</dbReference>
<dbReference type="AlphaFoldDB" id="A0A0A7PEZ2"/>
<feature type="domain" description="NolW-like" evidence="14">
    <location>
        <begin position="257"/>
        <end position="365"/>
    </location>
</feature>
<dbReference type="EMBL" id="CP009122">
    <property type="protein sequence ID" value="AJA07778.1"/>
    <property type="molecule type" value="Genomic_DNA"/>
</dbReference>
<evidence type="ECO:0000256" key="8">
    <source>
        <dbReference type="ARBA" id="ARBA00023136"/>
    </source>
</evidence>
<evidence type="ECO:0000313" key="16">
    <source>
        <dbReference type="EMBL" id="AJA07778.1"/>
    </source>
</evidence>
<evidence type="ECO:0000256" key="10">
    <source>
        <dbReference type="RuleBase" id="RU004004"/>
    </source>
</evidence>
<keyword evidence="4" id="KW-1134">Transmembrane beta strand</keyword>
<dbReference type="GO" id="GO:0009279">
    <property type="term" value="C:cell outer membrane"/>
    <property type="evidence" value="ECO:0007669"/>
    <property type="project" value="UniProtKB-SubCell"/>
</dbReference>
<evidence type="ECO:0000256" key="9">
    <source>
        <dbReference type="ARBA" id="ARBA00023237"/>
    </source>
</evidence>
<dbReference type="KEGG" id="sphk:SKP52_04255"/>
<keyword evidence="8" id="KW-0472">Membrane</keyword>
<keyword evidence="5" id="KW-0812">Transmembrane</keyword>
<dbReference type="InterPro" id="IPR050810">
    <property type="entry name" value="Bact_Secretion_Sys_Channel"/>
</dbReference>
<dbReference type="GO" id="GO:0015628">
    <property type="term" value="P:protein secretion by the type II secretion system"/>
    <property type="evidence" value="ECO:0007669"/>
    <property type="project" value="InterPro"/>
</dbReference>
<keyword evidence="3 10" id="KW-0813">Transport</keyword>
<organism evidence="16 17">
    <name type="scientific">Sphingopyxis fribergensis</name>
    <dbReference type="NCBI Taxonomy" id="1515612"/>
    <lineage>
        <taxon>Bacteria</taxon>
        <taxon>Pseudomonadati</taxon>
        <taxon>Pseudomonadota</taxon>
        <taxon>Alphaproteobacteria</taxon>
        <taxon>Sphingomonadales</taxon>
        <taxon>Sphingomonadaceae</taxon>
        <taxon>Sphingopyxis</taxon>
    </lineage>
</organism>
<evidence type="ECO:0000313" key="17">
    <source>
        <dbReference type="Proteomes" id="UP000030907"/>
    </source>
</evidence>
<evidence type="ECO:0000256" key="11">
    <source>
        <dbReference type="SAM" id="MobiDB-lite"/>
    </source>
</evidence>
<accession>A0A0A7PEZ2</accession>
<gene>
    <name evidence="16" type="ORF">SKP52_04255</name>
</gene>
<dbReference type="PANTHER" id="PTHR30332:SF24">
    <property type="entry name" value="SECRETIN GSPD-RELATED"/>
    <property type="match status" value="1"/>
</dbReference>
<feature type="chain" id="PRO_5002030693" evidence="12">
    <location>
        <begin position="24"/>
        <end position="734"/>
    </location>
</feature>
<name>A0A0A7PEZ2_9SPHN</name>
<keyword evidence="17" id="KW-1185">Reference proteome</keyword>
<dbReference type="NCBIfam" id="TIGR02517">
    <property type="entry name" value="type_II_gspD"/>
    <property type="match status" value="1"/>
</dbReference>
<proteinExistence type="inferred from homology"/>
<dbReference type="Gene3D" id="3.30.1370.120">
    <property type="match status" value="3"/>
</dbReference>
<evidence type="ECO:0000256" key="2">
    <source>
        <dbReference type="ARBA" id="ARBA00006980"/>
    </source>
</evidence>
<comment type="subcellular location">
    <subcellularLocation>
        <location evidence="1 10">Cell outer membrane</location>
    </subcellularLocation>
</comment>
<evidence type="ECO:0000256" key="3">
    <source>
        <dbReference type="ARBA" id="ARBA00022448"/>
    </source>
</evidence>
<keyword evidence="9" id="KW-0998">Cell outer membrane</keyword>
<feature type="signal peptide" evidence="12">
    <location>
        <begin position="1"/>
        <end position="23"/>
    </location>
</feature>
<comment type="similarity">
    <text evidence="2">Belongs to the bacterial secretin family. GSP D subfamily.</text>
</comment>
<dbReference type="STRING" id="1515612.SKP52_04255"/>
<feature type="compositionally biased region" description="Low complexity" evidence="11">
    <location>
        <begin position="293"/>
        <end position="314"/>
    </location>
</feature>
<dbReference type="InterPro" id="IPR004846">
    <property type="entry name" value="T2SS/T3SS_dom"/>
</dbReference>
<dbReference type="InterPro" id="IPR001775">
    <property type="entry name" value="GspD/PilQ"/>
</dbReference>
<evidence type="ECO:0000256" key="7">
    <source>
        <dbReference type="ARBA" id="ARBA00022927"/>
    </source>
</evidence>
<dbReference type="PANTHER" id="PTHR30332">
    <property type="entry name" value="PROBABLE GENERAL SECRETION PATHWAY PROTEIN D"/>
    <property type="match status" value="1"/>
</dbReference>
<evidence type="ECO:0000259" key="13">
    <source>
        <dbReference type="Pfam" id="PF00263"/>
    </source>
</evidence>
<evidence type="ECO:0000256" key="5">
    <source>
        <dbReference type="ARBA" id="ARBA00022692"/>
    </source>
</evidence>
<evidence type="ECO:0000256" key="6">
    <source>
        <dbReference type="ARBA" id="ARBA00022729"/>
    </source>
</evidence>
<dbReference type="InterPro" id="IPR005644">
    <property type="entry name" value="NolW-like"/>
</dbReference>
<dbReference type="RefSeq" id="WP_039572064.1">
    <property type="nucleotide sequence ID" value="NZ_CP009122.1"/>
</dbReference>
<feature type="domain" description="GspD-like N0" evidence="15">
    <location>
        <begin position="27"/>
        <end position="97"/>
    </location>
</feature>
<feature type="domain" description="NolW-like" evidence="14">
    <location>
        <begin position="122"/>
        <end position="181"/>
    </location>
</feature>
<dbReference type="Pfam" id="PF21305">
    <property type="entry name" value="type_II_gspD_N0"/>
    <property type="match status" value="1"/>
</dbReference>
<dbReference type="HOGENOM" id="CLU_006756_1_1_5"/>
<evidence type="ECO:0000256" key="12">
    <source>
        <dbReference type="SAM" id="SignalP"/>
    </source>
</evidence>
<evidence type="ECO:0000256" key="1">
    <source>
        <dbReference type="ARBA" id="ARBA00004442"/>
    </source>
</evidence>
<dbReference type="Pfam" id="PF00263">
    <property type="entry name" value="Secretin"/>
    <property type="match status" value="1"/>
</dbReference>
<evidence type="ECO:0000259" key="15">
    <source>
        <dbReference type="Pfam" id="PF21305"/>
    </source>
</evidence>
<keyword evidence="6 12" id="KW-0732">Signal</keyword>
<feature type="domain" description="Type II/III secretion system secretin-like" evidence="13">
    <location>
        <begin position="478"/>
        <end position="642"/>
    </location>
</feature>
<dbReference type="PRINTS" id="PR00811">
    <property type="entry name" value="BCTERIALGSPD"/>
</dbReference>
<feature type="domain" description="NolW-like" evidence="14">
    <location>
        <begin position="184"/>
        <end position="248"/>
    </location>
</feature>
<dbReference type="Pfam" id="PF03958">
    <property type="entry name" value="Secretin_N"/>
    <property type="match status" value="3"/>
</dbReference>
<evidence type="ECO:0000256" key="4">
    <source>
        <dbReference type="ARBA" id="ARBA00022452"/>
    </source>
</evidence>
<dbReference type="GO" id="GO:0015627">
    <property type="term" value="C:type II protein secretion system complex"/>
    <property type="evidence" value="ECO:0007669"/>
    <property type="project" value="InterPro"/>
</dbReference>
<dbReference type="InterPro" id="IPR049371">
    <property type="entry name" value="GspD-like_N0"/>
</dbReference>
<dbReference type="InterPro" id="IPR038591">
    <property type="entry name" value="NolW-like_sf"/>
</dbReference>
<evidence type="ECO:0000259" key="14">
    <source>
        <dbReference type="Pfam" id="PF03958"/>
    </source>
</evidence>
<dbReference type="Proteomes" id="UP000030907">
    <property type="component" value="Chromosome"/>
</dbReference>
<dbReference type="OrthoDB" id="9775455at2"/>
<feature type="compositionally biased region" description="Polar residues" evidence="11">
    <location>
        <begin position="712"/>
        <end position="724"/>
    </location>
</feature>
<keyword evidence="7" id="KW-0653">Protein transport</keyword>
<reference evidence="16 17" key="1">
    <citation type="journal article" date="2015" name="Int. J. Syst. Evol. Microbiol.">
        <title>Description of Sphingopyxis fribergensis sp. nov. - a soil bacterium with the ability to degrade styrene and phenylacetic acid.</title>
        <authorList>
            <person name="Oelschlagel M."/>
            <person name="Ruckert C."/>
            <person name="Kalinowski J."/>
            <person name="Schmidt G."/>
            <person name="Schlomann M."/>
            <person name="Tischler D."/>
        </authorList>
    </citation>
    <scope>NUCLEOTIDE SEQUENCE [LARGE SCALE GENOMIC DNA]</scope>
    <source>
        <strain evidence="16 17">Kp5.2</strain>
    </source>
</reference>